<accession>A0A832ZXM2</accession>
<gene>
    <name evidence="3" type="ORF">EYH55_00650</name>
</gene>
<keyword evidence="3" id="KW-0418">Kinase</keyword>
<organism evidence="3 4">
    <name type="scientific">Methanothermococcus okinawensis</name>
    <dbReference type="NCBI Taxonomy" id="155863"/>
    <lineage>
        <taxon>Archaea</taxon>
        <taxon>Methanobacteriati</taxon>
        <taxon>Methanobacteriota</taxon>
        <taxon>Methanomada group</taxon>
        <taxon>Methanococci</taxon>
        <taxon>Methanococcales</taxon>
        <taxon>Methanococcaceae</taxon>
        <taxon>Methanothermococcus</taxon>
    </lineage>
</organism>
<evidence type="ECO:0000313" key="4">
    <source>
        <dbReference type="Proteomes" id="UP000623215"/>
    </source>
</evidence>
<evidence type="ECO:0000256" key="1">
    <source>
        <dbReference type="ARBA" id="ARBA00010122"/>
    </source>
</evidence>
<feature type="domain" description="Aspartate/glutamate/uridylate kinase" evidence="2">
    <location>
        <begin position="1"/>
        <end position="68"/>
    </location>
</feature>
<name>A0A832ZXM2_9EURY</name>
<dbReference type="AlphaFoldDB" id="A0A832ZXM2"/>
<comment type="caution">
    <text evidence="3">The sequence shown here is derived from an EMBL/GenBank/DDBJ whole genome shotgun (WGS) entry which is preliminary data.</text>
</comment>
<dbReference type="Pfam" id="PF00696">
    <property type="entry name" value="AA_kinase"/>
    <property type="match status" value="1"/>
</dbReference>
<comment type="similarity">
    <text evidence="1">Belongs to the aspartokinase family.</text>
</comment>
<dbReference type="SUPFAM" id="SSF53633">
    <property type="entry name" value="Carbamate kinase-like"/>
    <property type="match status" value="1"/>
</dbReference>
<proteinExistence type="inferred from homology"/>
<dbReference type="GO" id="GO:0005829">
    <property type="term" value="C:cytosol"/>
    <property type="evidence" value="ECO:0007669"/>
    <property type="project" value="TreeGrafter"/>
</dbReference>
<sequence length="86" mass="9767">MVTVMKFGGTSIGDGKRMRHVAKIVADKKKKDRDVVVVTSAMTQITNSLIDISREALDVRDINRINNFIEDIRRKHEEAIEDAIRS</sequence>
<dbReference type="Proteomes" id="UP000623215">
    <property type="component" value="Unassembled WGS sequence"/>
</dbReference>
<dbReference type="PANTHER" id="PTHR21499">
    <property type="entry name" value="ASPARTATE KINASE"/>
    <property type="match status" value="1"/>
</dbReference>
<feature type="non-terminal residue" evidence="3">
    <location>
        <position position="86"/>
    </location>
</feature>
<dbReference type="GO" id="GO:0004072">
    <property type="term" value="F:aspartate kinase activity"/>
    <property type="evidence" value="ECO:0007669"/>
    <property type="project" value="UniProtKB-EC"/>
</dbReference>
<dbReference type="PROSITE" id="PS00324">
    <property type="entry name" value="ASPARTOKINASE"/>
    <property type="match status" value="1"/>
</dbReference>
<dbReference type="GO" id="GO:0009089">
    <property type="term" value="P:lysine biosynthetic process via diaminopimelate"/>
    <property type="evidence" value="ECO:0007669"/>
    <property type="project" value="TreeGrafter"/>
</dbReference>
<evidence type="ECO:0000259" key="2">
    <source>
        <dbReference type="Pfam" id="PF00696"/>
    </source>
</evidence>
<dbReference type="InterPro" id="IPR001048">
    <property type="entry name" value="Asp/Glu/Uridylate_kinase"/>
</dbReference>
<dbReference type="Gene3D" id="3.40.1160.10">
    <property type="entry name" value="Acetylglutamate kinase-like"/>
    <property type="match status" value="1"/>
</dbReference>
<reference evidence="3" key="1">
    <citation type="journal article" date="2020" name="ISME J.">
        <title>Gammaproteobacteria mediating utilization of methyl-, sulfur- and petroleum organic compounds in deep ocean hydrothermal plumes.</title>
        <authorList>
            <person name="Zhou Z."/>
            <person name="Liu Y."/>
            <person name="Pan J."/>
            <person name="Cron B.R."/>
            <person name="Toner B.M."/>
            <person name="Anantharaman K."/>
            <person name="Breier J.A."/>
            <person name="Dick G.J."/>
            <person name="Li M."/>
        </authorList>
    </citation>
    <scope>NUCLEOTIDE SEQUENCE</scope>
    <source>
        <strain evidence="3">SZUA-1534</strain>
    </source>
</reference>
<dbReference type="InterPro" id="IPR018042">
    <property type="entry name" value="Aspartate_kinase_CS"/>
</dbReference>
<dbReference type="InterPro" id="IPR036393">
    <property type="entry name" value="AceGlu_kinase-like_sf"/>
</dbReference>
<dbReference type="GO" id="GO:0009090">
    <property type="term" value="P:homoserine biosynthetic process"/>
    <property type="evidence" value="ECO:0007669"/>
    <property type="project" value="TreeGrafter"/>
</dbReference>
<protein>
    <submittedName>
        <fullName evidence="3">Aspartate kinase</fullName>
        <ecNumber evidence="3">2.7.2.4</ecNumber>
    </submittedName>
</protein>
<dbReference type="EMBL" id="DQVW01000009">
    <property type="protein sequence ID" value="HIQ31981.1"/>
    <property type="molecule type" value="Genomic_DNA"/>
</dbReference>
<dbReference type="PANTHER" id="PTHR21499:SF59">
    <property type="entry name" value="ASPARTOKINASE"/>
    <property type="match status" value="1"/>
</dbReference>
<evidence type="ECO:0000313" key="3">
    <source>
        <dbReference type="EMBL" id="HIQ31981.1"/>
    </source>
</evidence>
<dbReference type="EC" id="2.7.2.4" evidence="3"/>
<keyword evidence="3" id="KW-0808">Transferase</keyword>